<proteinExistence type="predicted"/>
<sequence length="154" mass="17727">MNFATNLYEMVRKTLDSEPLVIYPAELNAKNGTENYWVVTEQIPNLIETREIIYLENGDNAVSEAEGPQYFSCPKFFFELVPEVRLQCWRLEVLWWHLQKSVSDNVDSSTLLEAFQEGMSVSENGLSLNENPHPKNTILHIAFTYGWGISNSTY</sequence>
<protein>
    <submittedName>
        <fullName evidence="1">Uncharacterized protein</fullName>
    </submittedName>
</protein>
<dbReference type="Proteomes" id="UP001159075">
    <property type="component" value="Unassembled WGS sequence"/>
</dbReference>
<reference evidence="1 2" key="1">
    <citation type="submission" date="2022-09" db="EMBL/GenBank/DDBJ databases">
        <title>The outer-membrane cytochrome OmcA is essential for infection of Shewanella oneidensis by a zebrafish-associated bacteriophage.</title>
        <authorList>
            <person name="Grenfell A.W."/>
            <person name="Intile P."/>
            <person name="Mcfarlane J."/>
            <person name="Leung D."/>
            <person name="Abdalla K."/>
            <person name="Wold M."/>
            <person name="Kees E."/>
            <person name="Gralnick J."/>
        </authorList>
    </citation>
    <scope>NUCLEOTIDE SEQUENCE [LARGE SCALE GENOMIC DNA]</scope>
    <source>
        <strain evidence="1 2">NF-5</strain>
    </source>
</reference>
<name>A0ABT6UDM9_9GAMM</name>
<comment type="caution">
    <text evidence="1">The sequence shown here is derived from an EMBL/GenBank/DDBJ whole genome shotgun (WGS) entry which is preliminary data.</text>
</comment>
<organism evidence="1 2">
    <name type="scientific">Shewanella xiamenensis</name>
    <dbReference type="NCBI Taxonomy" id="332186"/>
    <lineage>
        <taxon>Bacteria</taxon>
        <taxon>Pseudomonadati</taxon>
        <taxon>Pseudomonadota</taxon>
        <taxon>Gammaproteobacteria</taxon>
        <taxon>Alteromonadales</taxon>
        <taxon>Shewanellaceae</taxon>
        <taxon>Shewanella</taxon>
    </lineage>
</organism>
<accession>A0ABT6UDM9</accession>
<gene>
    <name evidence="1" type="ORF">ODY93_13315</name>
</gene>
<evidence type="ECO:0000313" key="2">
    <source>
        <dbReference type="Proteomes" id="UP001159075"/>
    </source>
</evidence>
<keyword evidence="2" id="KW-1185">Reference proteome</keyword>
<dbReference type="EMBL" id="JAOTLW010000013">
    <property type="protein sequence ID" value="MDI5832552.1"/>
    <property type="molecule type" value="Genomic_DNA"/>
</dbReference>
<dbReference type="RefSeq" id="WP_282679519.1">
    <property type="nucleotide sequence ID" value="NZ_CP106875.1"/>
</dbReference>
<evidence type="ECO:0000313" key="1">
    <source>
        <dbReference type="EMBL" id="MDI5832552.1"/>
    </source>
</evidence>